<sequence>MQPFLQQLMDRGALWQGRQSHVQELAWVSAADPLLDQALGGGWVRSRIHELQVQQRFSGEMPLLAPAINNAVARGLSVFWVAPPAIPNAPALASTGAESRHIVLTPNDESDALWAAETILYSGQAGVLLLWAKKLSATATRRLHLAASDSDAYVFVITDWQPEEARSYGTRLRIHHEQGQVQWQILKRHGGWPVRLPRRALPRWPHG</sequence>
<dbReference type="EMBL" id="VJWL01000002">
    <property type="protein sequence ID" value="TRW48654.1"/>
    <property type="molecule type" value="Genomic_DNA"/>
</dbReference>
<evidence type="ECO:0000313" key="2">
    <source>
        <dbReference type="Proteomes" id="UP000320359"/>
    </source>
</evidence>
<dbReference type="Gene3D" id="3.40.50.300">
    <property type="entry name" value="P-loop containing nucleotide triphosphate hydrolases"/>
    <property type="match status" value="1"/>
</dbReference>
<protein>
    <recommendedName>
        <fullName evidence="3">SOS cell division inhibitor SulA</fullName>
    </recommendedName>
</protein>
<dbReference type="SUPFAM" id="SSF52540">
    <property type="entry name" value="P-loop containing nucleoside triphosphate hydrolases"/>
    <property type="match status" value="1"/>
</dbReference>
<reference evidence="1 2" key="1">
    <citation type="submission" date="2019-07" db="EMBL/GenBank/DDBJ databases">
        <authorList>
            <person name="Yang M."/>
            <person name="Zhao D."/>
            <person name="Xiang H."/>
        </authorList>
    </citation>
    <scope>NUCLEOTIDE SEQUENCE [LARGE SCALE GENOMIC DNA]</scope>
    <source>
        <strain evidence="1 2">IM1326</strain>
    </source>
</reference>
<dbReference type="Proteomes" id="UP000320359">
    <property type="component" value="Unassembled WGS sequence"/>
</dbReference>
<name>A0A552X0W0_9GAMM</name>
<dbReference type="OrthoDB" id="9811176at2"/>
<comment type="caution">
    <text evidence="1">The sequence shown here is derived from an EMBL/GenBank/DDBJ whole genome shotgun (WGS) entry which is preliminary data.</text>
</comment>
<evidence type="ECO:0008006" key="3">
    <source>
        <dbReference type="Google" id="ProtNLM"/>
    </source>
</evidence>
<dbReference type="InterPro" id="IPR027417">
    <property type="entry name" value="P-loop_NTPase"/>
</dbReference>
<accession>A0A552X0W0</accession>
<gene>
    <name evidence="1" type="ORF">FM042_06610</name>
</gene>
<dbReference type="AlphaFoldDB" id="A0A552X0W0"/>
<evidence type="ECO:0000313" key="1">
    <source>
        <dbReference type="EMBL" id="TRW48654.1"/>
    </source>
</evidence>
<dbReference type="RefSeq" id="WP_143235639.1">
    <property type="nucleotide sequence ID" value="NZ_VJWL01000002.1"/>
</dbReference>
<keyword evidence="2" id="KW-1185">Reference proteome</keyword>
<proteinExistence type="predicted"/>
<organism evidence="1 2">
    <name type="scientific">Aliidiomarina halalkaliphila</name>
    <dbReference type="NCBI Taxonomy" id="2593535"/>
    <lineage>
        <taxon>Bacteria</taxon>
        <taxon>Pseudomonadati</taxon>
        <taxon>Pseudomonadota</taxon>
        <taxon>Gammaproteobacteria</taxon>
        <taxon>Alteromonadales</taxon>
        <taxon>Idiomarinaceae</taxon>
        <taxon>Aliidiomarina</taxon>
    </lineage>
</organism>